<protein>
    <recommendedName>
        <fullName evidence="3">Phosphate ABC transporter substrate-binding protein</fullName>
    </recommendedName>
</protein>
<dbReference type="Proteomes" id="UP000287352">
    <property type="component" value="Unassembled WGS sequence"/>
</dbReference>
<dbReference type="OrthoDB" id="161554at2"/>
<evidence type="ECO:0000313" key="2">
    <source>
        <dbReference type="Proteomes" id="UP000287352"/>
    </source>
</evidence>
<evidence type="ECO:0000313" key="1">
    <source>
        <dbReference type="EMBL" id="GCE10987.1"/>
    </source>
</evidence>
<reference evidence="2" key="1">
    <citation type="submission" date="2018-12" db="EMBL/GenBank/DDBJ databases">
        <title>Tengunoibacter tsumagoiensis gen. nov., sp. nov., Dictyobacter kobayashii sp. nov., D. alpinus sp. nov., and D. joshuensis sp. nov. and description of Dictyobacteraceae fam. nov. within the order Ktedonobacterales isolated from Tengu-no-mugimeshi.</title>
        <authorList>
            <person name="Wang C.M."/>
            <person name="Zheng Y."/>
            <person name="Sakai Y."/>
            <person name="Toyoda A."/>
            <person name="Minakuchi Y."/>
            <person name="Abe K."/>
            <person name="Yokota A."/>
            <person name="Yabe S."/>
        </authorList>
    </citation>
    <scope>NUCLEOTIDE SEQUENCE [LARGE SCALE GENOMIC DNA]</scope>
    <source>
        <strain evidence="2">Uno3</strain>
    </source>
</reference>
<name>A0A401ZVW7_9CHLR</name>
<dbReference type="Gene3D" id="3.40.190.10">
    <property type="entry name" value="Periplasmic binding protein-like II"/>
    <property type="match status" value="2"/>
</dbReference>
<accession>A0A401ZVW7</accession>
<dbReference type="PANTHER" id="PTHR35841:SF1">
    <property type="entry name" value="PHOSPHONATES-BINDING PERIPLASMIC PROTEIN"/>
    <property type="match status" value="1"/>
</dbReference>
<dbReference type="SUPFAM" id="SSF53850">
    <property type="entry name" value="Periplasmic binding protein-like II"/>
    <property type="match status" value="1"/>
</dbReference>
<organism evidence="1 2">
    <name type="scientific">Tengunoibacter tsumagoiensis</name>
    <dbReference type="NCBI Taxonomy" id="2014871"/>
    <lineage>
        <taxon>Bacteria</taxon>
        <taxon>Bacillati</taxon>
        <taxon>Chloroflexota</taxon>
        <taxon>Ktedonobacteria</taxon>
        <taxon>Ktedonobacterales</taxon>
        <taxon>Dictyobacteraceae</taxon>
        <taxon>Tengunoibacter</taxon>
    </lineage>
</organism>
<comment type="caution">
    <text evidence="1">The sequence shown here is derived from an EMBL/GenBank/DDBJ whole genome shotgun (WGS) entry which is preliminary data.</text>
</comment>
<proteinExistence type="predicted"/>
<dbReference type="RefSeq" id="WP_126578541.1">
    <property type="nucleotide sequence ID" value="NZ_BIFR01000001.1"/>
</dbReference>
<sequence length="262" mass="29450">MAGTTLIFDTFLAPAWYKTYMYIVEYIERTLGIPTFLINGETLEDFSLAYADAGFVSTLSMLRLLQQQPCMVDVIAAPAFKGVDETAFFDVVVRRESSLQTLQDLERCTWADHTGQYRPALGTALIDCQEIAITSSQAQSLRLLLDGKVDATTLHSQMLEVVLNNSPHIAEQMRSIGSYRYTTGPLVVVGRHVPAAIRQGIQMALVNLTQDAFFAERLKEGQLEGFVPVTNAYFQPRHRLTTKLSAFELFETEERLSLLNRR</sequence>
<keyword evidence="2" id="KW-1185">Reference proteome</keyword>
<gene>
    <name evidence="1" type="ORF">KTT_08460</name>
</gene>
<dbReference type="Pfam" id="PF12974">
    <property type="entry name" value="Phosphonate-bd"/>
    <property type="match status" value="1"/>
</dbReference>
<dbReference type="EMBL" id="BIFR01000001">
    <property type="protein sequence ID" value="GCE10987.1"/>
    <property type="molecule type" value="Genomic_DNA"/>
</dbReference>
<dbReference type="PANTHER" id="PTHR35841">
    <property type="entry name" value="PHOSPHONATES-BINDING PERIPLASMIC PROTEIN"/>
    <property type="match status" value="1"/>
</dbReference>
<evidence type="ECO:0008006" key="3">
    <source>
        <dbReference type="Google" id="ProtNLM"/>
    </source>
</evidence>
<dbReference type="AlphaFoldDB" id="A0A401ZVW7"/>